<dbReference type="EMBL" id="GBRH01165745">
    <property type="protein sequence ID" value="JAE32151.1"/>
    <property type="molecule type" value="Transcribed_RNA"/>
</dbReference>
<organism evidence="1">
    <name type="scientific">Arundo donax</name>
    <name type="common">Giant reed</name>
    <name type="synonym">Donax arundinaceus</name>
    <dbReference type="NCBI Taxonomy" id="35708"/>
    <lineage>
        <taxon>Eukaryota</taxon>
        <taxon>Viridiplantae</taxon>
        <taxon>Streptophyta</taxon>
        <taxon>Embryophyta</taxon>
        <taxon>Tracheophyta</taxon>
        <taxon>Spermatophyta</taxon>
        <taxon>Magnoliopsida</taxon>
        <taxon>Liliopsida</taxon>
        <taxon>Poales</taxon>
        <taxon>Poaceae</taxon>
        <taxon>PACMAD clade</taxon>
        <taxon>Arundinoideae</taxon>
        <taxon>Arundineae</taxon>
        <taxon>Arundo</taxon>
    </lineage>
</organism>
<sequence>MTRMFSSSRLIPFQCTICLRFDTTKEKEG</sequence>
<protein>
    <submittedName>
        <fullName evidence="1">Uncharacterized protein</fullName>
    </submittedName>
</protein>
<dbReference type="AlphaFoldDB" id="A0A0A9HBE4"/>
<reference evidence="1" key="2">
    <citation type="journal article" date="2015" name="Data Brief">
        <title>Shoot transcriptome of the giant reed, Arundo donax.</title>
        <authorList>
            <person name="Barrero R.A."/>
            <person name="Guerrero F.D."/>
            <person name="Moolhuijzen P."/>
            <person name="Goolsby J.A."/>
            <person name="Tidwell J."/>
            <person name="Bellgard S.E."/>
            <person name="Bellgard M.I."/>
        </authorList>
    </citation>
    <scope>NUCLEOTIDE SEQUENCE</scope>
    <source>
        <tissue evidence="1">Shoot tissue taken approximately 20 cm above the soil surface</tissue>
    </source>
</reference>
<accession>A0A0A9HBE4</accession>
<proteinExistence type="predicted"/>
<name>A0A0A9HBE4_ARUDO</name>
<evidence type="ECO:0000313" key="1">
    <source>
        <dbReference type="EMBL" id="JAE32151.1"/>
    </source>
</evidence>
<reference evidence="1" key="1">
    <citation type="submission" date="2014-09" db="EMBL/GenBank/DDBJ databases">
        <authorList>
            <person name="Magalhaes I.L.F."/>
            <person name="Oliveira U."/>
            <person name="Santos F.R."/>
            <person name="Vidigal T.H.D.A."/>
            <person name="Brescovit A.D."/>
            <person name="Santos A.J."/>
        </authorList>
    </citation>
    <scope>NUCLEOTIDE SEQUENCE</scope>
    <source>
        <tissue evidence="1">Shoot tissue taken approximately 20 cm above the soil surface</tissue>
    </source>
</reference>